<dbReference type="EMBL" id="JABEYC010000041">
    <property type="protein sequence ID" value="KAF4983940.1"/>
    <property type="molecule type" value="Genomic_DNA"/>
</dbReference>
<feature type="compositionally biased region" description="Basic and acidic residues" evidence="5">
    <location>
        <begin position="1151"/>
        <end position="1160"/>
    </location>
</feature>
<dbReference type="InterPro" id="IPR017853">
    <property type="entry name" value="GH"/>
</dbReference>
<protein>
    <recommendedName>
        <fullName evidence="10">Chitinase</fullName>
    </recommendedName>
</protein>
<feature type="compositionally biased region" description="Low complexity" evidence="5">
    <location>
        <begin position="385"/>
        <end position="401"/>
    </location>
</feature>
<feature type="region of interest" description="Disordered" evidence="5">
    <location>
        <begin position="650"/>
        <end position="673"/>
    </location>
</feature>
<dbReference type="SUPFAM" id="SSF55874">
    <property type="entry name" value="ATPase domain of HSP90 chaperone/DNA topoisomerase II/histidine kinase"/>
    <property type="match status" value="1"/>
</dbReference>
<feature type="region of interest" description="Disordered" evidence="5">
    <location>
        <begin position="467"/>
        <end position="506"/>
    </location>
</feature>
<dbReference type="SMART" id="SM00388">
    <property type="entry name" value="HisKA"/>
    <property type="match status" value="1"/>
</dbReference>
<dbReference type="SUPFAM" id="SSF55781">
    <property type="entry name" value="GAF domain-like"/>
    <property type="match status" value="1"/>
</dbReference>
<dbReference type="Pfam" id="PF00704">
    <property type="entry name" value="Glyco_hydro_18"/>
    <property type="match status" value="1"/>
</dbReference>
<evidence type="ECO:0000256" key="4">
    <source>
        <dbReference type="ARBA" id="ARBA00022777"/>
    </source>
</evidence>
<evidence type="ECO:0000313" key="8">
    <source>
        <dbReference type="EMBL" id="KAF4983940.1"/>
    </source>
</evidence>
<dbReference type="SUPFAM" id="SSF47384">
    <property type="entry name" value="Homodimeric domain of signal transducing histidine kinase"/>
    <property type="match status" value="1"/>
</dbReference>
<dbReference type="PANTHER" id="PTHR43047:SF72">
    <property type="entry name" value="OSMOSENSING HISTIDINE PROTEIN KINASE SLN1"/>
    <property type="match status" value="1"/>
</dbReference>
<keyword evidence="9" id="KW-1185">Reference proteome</keyword>
<dbReference type="CDD" id="cd00082">
    <property type="entry name" value="HisKA"/>
    <property type="match status" value="1"/>
</dbReference>
<feature type="region of interest" description="Disordered" evidence="5">
    <location>
        <begin position="1079"/>
        <end position="1185"/>
    </location>
</feature>
<comment type="caution">
    <text evidence="8">The sequence shown here is derived from an EMBL/GenBank/DDBJ whole genome shotgun (WGS) entry which is preliminary data.</text>
</comment>
<feature type="domain" description="Histidine kinase" evidence="6">
    <location>
        <begin position="590"/>
        <end position="888"/>
    </location>
</feature>
<feature type="compositionally biased region" description="Polar residues" evidence="5">
    <location>
        <begin position="418"/>
        <end position="428"/>
    </location>
</feature>
<dbReference type="FunFam" id="3.20.20.80:FF:000159">
    <property type="entry name" value="Class V chitinase, putative"/>
    <property type="match status" value="1"/>
</dbReference>
<evidence type="ECO:0000259" key="7">
    <source>
        <dbReference type="PROSITE" id="PS51910"/>
    </source>
</evidence>
<evidence type="ECO:0000256" key="1">
    <source>
        <dbReference type="ARBA" id="ARBA00000085"/>
    </source>
</evidence>
<dbReference type="SUPFAM" id="SSF51445">
    <property type="entry name" value="(Trans)glycosidases"/>
    <property type="match status" value="1"/>
</dbReference>
<dbReference type="GO" id="GO:0005886">
    <property type="term" value="C:plasma membrane"/>
    <property type="evidence" value="ECO:0007669"/>
    <property type="project" value="TreeGrafter"/>
</dbReference>
<dbReference type="GO" id="GO:0005975">
    <property type="term" value="P:carbohydrate metabolic process"/>
    <property type="evidence" value="ECO:0007669"/>
    <property type="project" value="InterPro"/>
</dbReference>
<dbReference type="Pfam" id="PF00512">
    <property type="entry name" value="HisKA"/>
    <property type="match status" value="1"/>
</dbReference>
<reference evidence="8" key="1">
    <citation type="journal article" date="2020" name="BMC Genomics">
        <title>Correction to: Identification and distribution of gene clusters required for synthesis of sphingolipid metabolism inhibitors in diverse species of the filamentous fungus Fusarium.</title>
        <authorList>
            <person name="Kim H.S."/>
            <person name="Lohmar J.M."/>
            <person name="Busman M."/>
            <person name="Brown D.W."/>
            <person name="Naumann T.A."/>
            <person name="Divon H.H."/>
            <person name="Lysoe E."/>
            <person name="Uhlig S."/>
            <person name="Proctor R.H."/>
        </authorList>
    </citation>
    <scope>NUCLEOTIDE SEQUENCE</scope>
    <source>
        <strain evidence="8">NRRL 22465</strain>
    </source>
</reference>
<feature type="compositionally biased region" description="Basic and acidic residues" evidence="5">
    <location>
        <begin position="475"/>
        <end position="506"/>
    </location>
</feature>
<dbReference type="Gene3D" id="3.30.450.40">
    <property type="match status" value="1"/>
</dbReference>
<dbReference type="InterPro" id="IPR036097">
    <property type="entry name" value="HisK_dim/P_sf"/>
</dbReference>
<feature type="compositionally biased region" description="Basic residues" evidence="5">
    <location>
        <begin position="658"/>
        <end position="671"/>
    </location>
</feature>
<dbReference type="InterPro" id="IPR005467">
    <property type="entry name" value="His_kinase_dom"/>
</dbReference>
<dbReference type="PRINTS" id="PR00344">
    <property type="entry name" value="BCTRLSENSOR"/>
</dbReference>
<evidence type="ECO:0000256" key="3">
    <source>
        <dbReference type="ARBA" id="ARBA00022679"/>
    </source>
</evidence>
<dbReference type="OrthoDB" id="303614at2759"/>
<keyword evidence="3" id="KW-0808">Transferase</keyword>
<accession>A0A8H4UUJ5</accession>
<evidence type="ECO:0000256" key="2">
    <source>
        <dbReference type="ARBA" id="ARBA00022553"/>
    </source>
</evidence>
<dbReference type="Gene3D" id="1.10.287.130">
    <property type="match status" value="1"/>
</dbReference>
<dbReference type="InterPro" id="IPR036890">
    <property type="entry name" value="HATPase_C_sf"/>
</dbReference>
<dbReference type="Gene3D" id="3.20.20.80">
    <property type="entry name" value="Glycosidases"/>
    <property type="match status" value="1"/>
</dbReference>
<dbReference type="GO" id="GO:0000155">
    <property type="term" value="F:phosphorelay sensor kinase activity"/>
    <property type="evidence" value="ECO:0007669"/>
    <property type="project" value="InterPro"/>
</dbReference>
<keyword evidence="2" id="KW-0597">Phosphoprotein</keyword>
<dbReference type="PANTHER" id="PTHR43047">
    <property type="entry name" value="TWO-COMPONENT HISTIDINE PROTEIN KINASE"/>
    <property type="match status" value="1"/>
</dbReference>
<dbReference type="InterPro" id="IPR011006">
    <property type="entry name" value="CheY-like_superfamily"/>
</dbReference>
<dbReference type="PROSITE" id="PS50109">
    <property type="entry name" value="HIS_KIN"/>
    <property type="match status" value="1"/>
</dbReference>
<dbReference type="InterPro" id="IPR001223">
    <property type="entry name" value="Glyco_hydro18_cat"/>
</dbReference>
<comment type="catalytic activity">
    <reaction evidence="1">
        <text>ATP + protein L-histidine = ADP + protein N-phospho-L-histidine.</text>
        <dbReference type="EC" id="2.7.13.3"/>
    </reaction>
</comment>
<keyword evidence="4" id="KW-0418">Kinase</keyword>
<feature type="compositionally biased region" description="Acidic residues" evidence="5">
    <location>
        <begin position="270"/>
        <end position="280"/>
    </location>
</feature>
<gene>
    <name evidence="8" type="ORF">FZEAL_765</name>
</gene>
<feature type="domain" description="GH18" evidence="7">
    <location>
        <begin position="1251"/>
        <end position="1615"/>
    </location>
</feature>
<dbReference type="InterPro" id="IPR003594">
    <property type="entry name" value="HATPase_dom"/>
</dbReference>
<dbReference type="Pfam" id="PF02518">
    <property type="entry name" value="HATPase_c"/>
    <property type="match status" value="1"/>
</dbReference>
<name>A0A8H4UUJ5_9HYPO</name>
<evidence type="ECO:0000259" key="6">
    <source>
        <dbReference type="PROSITE" id="PS50109"/>
    </source>
</evidence>
<proteinExistence type="predicted"/>
<dbReference type="SMART" id="SM00387">
    <property type="entry name" value="HATPase_c"/>
    <property type="match status" value="1"/>
</dbReference>
<dbReference type="Gene3D" id="3.30.565.10">
    <property type="entry name" value="Histidine kinase-like ATPase, C-terminal domain"/>
    <property type="match status" value="1"/>
</dbReference>
<dbReference type="SMART" id="SM00636">
    <property type="entry name" value="Glyco_18"/>
    <property type="match status" value="1"/>
</dbReference>
<dbReference type="GO" id="GO:0009927">
    <property type="term" value="F:histidine phosphotransfer kinase activity"/>
    <property type="evidence" value="ECO:0007669"/>
    <property type="project" value="TreeGrafter"/>
</dbReference>
<evidence type="ECO:0000256" key="5">
    <source>
        <dbReference type="SAM" id="MobiDB-lite"/>
    </source>
</evidence>
<organism evidence="8 9">
    <name type="scientific">Fusarium zealandicum</name>
    <dbReference type="NCBI Taxonomy" id="1053134"/>
    <lineage>
        <taxon>Eukaryota</taxon>
        <taxon>Fungi</taxon>
        <taxon>Dikarya</taxon>
        <taxon>Ascomycota</taxon>
        <taxon>Pezizomycotina</taxon>
        <taxon>Sordariomycetes</taxon>
        <taxon>Hypocreomycetidae</taxon>
        <taxon>Hypocreales</taxon>
        <taxon>Nectriaceae</taxon>
        <taxon>Fusarium</taxon>
        <taxon>Fusarium staphyleae species complex</taxon>
    </lineage>
</organism>
<evidence type="ECO:0000313" key="9">
    <source>
        <dbReference type="Proteomes" id="UP000635477"/>
    </source>
</evidence>
<feature type="region of interest" description="Disordered" evidence="5">
    <location>
        <begin position="257"/>
        <end position="295"/>
    </location>
</feature>
<dbReference type="InterPro" id="IPR004358">
    <property type="entry name" value="Sig_transdc_His_kin-like_C"/>
</dbReference>
<dbReference type="InterPro" id="IPR003661">
    <property type="entry name" value="HisK_dim/P_dom"/>
</dbReference>
<dbReference type="InterPro" id="IPR029016">
    <property type="entry name" value="GAF-like_dom_sf"/>
</dbReference>
<reference evidence="8" key="2">
    <citation type="submission" date="2020-05" db="EMBL/GenBank/DDBJ databases">
        <authorList>
            <person name="Kim H.-S."/>
            <person name="Proctor R.H."/>
            <person name="Brown D.W."/>
        </authorList>
    </citation>
    <scope>NUCLEOTIDE SEQUENCE</scope>
    <source>
        <strain evidence="8">NRRL 22465</strain>
    </source>
</reference>
<feature type="compositionally biased region" description="Basic and acidic residues" evidence="5">
    <location>
        <begin position="374"/>
        <end position="384"/>
    </location>
</feature>
<feature type="compositionally biased region" description="Polar residues" evidence="5">
    <location>
        <begin position="1105"/>
        <end position="1147"/>
    </location>
</feature>
<dbReference type="Proteomes" id="UP000635477">
    <property type="component" value="Unassembled WGS sequence"/>
</dbReference>
<dbReference type="SUPFAM" id="SSF52172">
    <property type="entry name" value="CheY-like"/>
    <property type="match status" value="1"/>
</dbReference>
<evidence type="ECO:0008006" key="10">
    <source>
        <dbReference type="Google" id="ProtNLM"/>
    </source>
</evidence>
<dbReference type="GO" id="GO:0008061">
    <property type="term" value="F:chitin binding"/>
    <property type="evidence" value="ECO:0007669"/>
    <property type="project" value="InterPro"/>
</dbReference>
<dbReference type="InterPro" id="IPR011583">
    <property type="entry name" value="Chitinase_II/V-like_cat"/>
</dbReference>
<sequence>MTDRAVTDAARERETFRHDSVLVANSIRNDPENLKPSSELRSCCDPALTALAQVAVLRLNATRAIISLFDCQYQHIIAEATPQVRIAASAPSPLDDSQKLWLCGTAVPRSFGVCEHLLTSSESAAAAGTIPVTVISDLAEHDVFRDKPYCHSWPRHRFYAGVPIQSCRGINIGVLSIFDDKPRSGLDEASVGFMQDLSNSILGHLELRRSGDHRRPGERMVRGLGSYVEGKATMSGWQDSITHAFELDALTGEGALNSGQQDLQRQRDEFESDAMVDETEPGQAGETERGKKQKISADSFVVTSPNENAPSTFTQSSNNLLHPVAPQEDCRQLQLDRIFSKAANILRESIEVEGVLFLDASIASFAGMVGNRTSRRDPRGKDRSSSSSSSSVYGDSSRSPSISLDGPEASPATCSVMGFSTSQSSSVDGESPVARTRFVSERHLQKLLRRYPKGKIFTFDEHGTMASSDFSTDDAGERMRTQTQEDKEQGTQDHEKPARQRKDSFSRKNDGKAIAGLFPGARSVAFVPLWDSHRQRWFSGCFVYTMTPTRIFTVRGELSYLTAFGAVIMADIAMMESTIVSTATTSLLSSLSHELRSPLHGIVLCAELLRDTSLDVFQGDVLRSLEVCGRTLLDTINHLLDWTKINNFMKSPQERKGSPRRPSSRGLRSGRRTAVTDGMMHLASDIDLDMLVEEVVECVHAGHTYQQQSMLRLDDQESFEDFNVHPHTRLDARNAAENASANGVKPSSVRLGPNRVVVILDIDPTVDWAFQAQPGALRRILMNLYSNSLKYTSRGFVKVAAWQEPLEHGGPRDRAVCIDIVDTGSGIGKDYLNHRLFAPFAQEDAHTSGAGLGLSLVRKFVRAIGGSIRLESEIDKGTKVSVKLPLQIAGLEATETTTDCDEFRAQVAELSRIRVSVIGFSPAQSGWRDDRWESGEFDEEASLEKICRNWLDMDVIGDDRVADFIPDLILCDECHLNILIQQARSEISSPVIVVCRSATVARQLEKSHKTRQKLSSGLFSFISRPLGPRKLAKAFVLSFRHWVRLQAASGPDALSISTILDRPMPVPTANEPGIYESWAHEPWTNGSQGSDSRVNEPQPCEPQLSEPQTSESQNNEPQINGVTNNNVQNHEAQNHRNTYPSDDNSNGYFDASHRPGDLPRVESLNSTKGTMPVIPESPENQPSSPCQPRFLLVEDNPINMRILQTCMKKLGHEYDAAGDGRQALDSYISRQGKYRAWMLAMALAESIEEPFRCIMYLTGQHDIVPPEDRVQGVSHVILAFMRSEVFNVDETPSEFSLFTTVSEVRSKFPQSTRVMVAIGGWGNTRGFEDAAKDESSRQRWARHVAAMVVATGADGVDIDWEYPGGNRDDYKLIPNSEREWEVEAFVALLQETRAALGPDKLLSAAVPGKEADLMAFTIDTVPRIMKVVDFLNIMTYDLMNRRDSFTKHHSGVSDSREAIQRYMTRGASPDQVNLGFGYYVKWFMTEQCNAADPRGCATRLLEDPETGGDLGGTGGFSWHDETPEDVAASFARAQAEGSYDDDGSYYYWDARELRWWSFDTRQSIQRKFDQVGRQLNVGGVFAWGLGEDAPRFEHFDTTMEGVRKMRAGGGVKDEL</sequence>
<dbReference type="PROSITE" id="PS51910">
    <property type="entry name" value="GH18_2"/>
    <property type="match status" value="1"/>
</dbReference>
<feature type="region of interest" description="Disordered" evidence="5">
    <location>
        <begin position="370"/>
        <end position="432"/>
    </location>
</feature>
<dbReference type="Gene3D" id="3.40.50.2300">
    <property type="match status" value="1"/>
</dbReference>